<feature type="compositionally biased region" description="Basic and acidic residues" evidence="2">
    <location>
        <begin position="300"/>
        <end position="312"/>
    </location>
</feature>
<protein>
    <submittedName>
        <fullName evidence="3">Enoyl-CoA hydratase</fullName>
    </submittedName>
</protein>
<dbReference type="Proteomes" id="UP000192534">
    <property type="component" value="Unassembled WGS sequence"/>
</dbReference>
<dbReference type="EMBL" id="MVIH01000006">
    <property type="protein sequence ID" value="ORB52191.1"/>
    <property type="molecule type" value="Genomic_DNA"/>
</dbReference>
<dbReference type="Pfam" id="PF00378">
    <property type="entry name" value="ECH_1"/>
    <property type="match status" value="1"/>
</dbReference>
<keyword evidence="4" id="KW-1185">Reference proteome</keyword>
<dbReference type="InterPro" id="IPR029045">
    <property type="entry name" value="ClpP/crotonase-like_dom_sf"/>
</dbReference>
<dbReference type="GO" id="GO:0003824">
    <property type="term" value="F:catalytic activity"/>
    <property type="evidence" value="ECO:0007669"/>
    <property type="project" value="UniProtKB-ARBA"/>
</dbReference>
<organism evidence="3 4">
    <name type="scientific">Mycolicibacterium rhodesiae</name>
    <name type="common">Mycobacterium rhodesiae</name>
    <dbReference type="NCBI Taxonomy" id="36814"/>
    <lineage>
        <taxon>Bacteria</taxon>
        <taxon>Bacillati</taxon>
        <taxon>Actinomycetota</taxon>
        <taxon>Actinomycetes</taxon>
        <taxon>Mycobacteriales</taxon>
        <taxon>Mycobacteriaceae</taxon>
        <taxon>Mycolicibacterium</taxon>
    </lineage>
</organism>
<evidence type="ECO:0000313" key="4">
    <source>
        <dbReference type="Proteomes" id="UP000192534"/>
    </source>
</evidence>
<evidence type="ECO:0000256" key="2">
    <source>
        <dbReference type="SAM" id="MobiDB-lite"/>
    </source>
</evidence>
<dbReference type="AlphaFoldDB" id="A0A1X0ITT7"/>
<evidence type="ECO:0000256" key="1">
    <source>
        <dbReference type="ARBA" id="ARBA00005254"/>
    </source>
</evidence>
<dbReference type="PANTHER" id="PTHR43802:SF1">
    <property type="entry name" value="IP11341P-RELATED"/>
    <property type="match status" value="1"/>
</dbReference>
<dbReference type="PANTHER" id="PTHR43802">
    <property type="entry name" value="ENOYL-COA HYDRATASE"/>
    <property type="match status" value="1"/>
</dbReference>
<evidence type="ECO:0000313" key="3">
    <source>
        <dbReference type="EMBL" id="ORB52191.1"/>
    </source>
</evidence>
<feature type="region of interest" description="Disordered" evidence="2">
    <location>
        <begin position="296"/>
        <end position="340"/>
    </location>
</feature>
<comment type="similarity">
    <text evidence="1">Belongs to the enoyl-CoA hydratase/isomerase family.</text>
</comment>
<gene>
    <name evidence="3" type="ORF">BST42_14505</name>
</gene>
<sequence>MPVAESRRPSAEEIILYDKDPKTRIATITFNRPEYLNAPTAAARLRYSDLLYQAGVDDQVKVVVIRGAGEDLGSGADLPEFMELQNDEDTGPRLGEFRIPAGAVEYPPQGTYRRGASVGAWYASPQSGIRTLQDFKKISILEVKGYCYGWHFYQAADADLVISSDDALFGHPSFRYYGWGPRMWWWTQMMGIRKFQEMVYTGRPFTAAEMYECNFLNSVVSRAELEDEVSRYALACARNRPTDTVFQQKMFFEVFKQFQGEYLGSLLGSTFESLGGTAARDEDEFDMHAGLDSGLAGAVKDNDSKFPPEWRLSKSGRATAKPKKAKAEKTEPKKTKKKKK</sequence>
<reference evidence="3 4" key="1">
    <citation type="submission" date="2016-12" db="EMBL/GenBank/DDBJ databases">
        <title>The new phylogeny of genus Mycobacterium.</title>
        <authorList>
            <person name="Tortoli E."/>
            <person name="Trovato A."/>
            <person name="Cirillo D.M."/>
        </authorList>
    </citation>
    <scope>NUCLEOTIDE SEQUENCE [LARGE SCALE GENOMIC DNA]</scope>
    <source>
        <strain evidence="3 4">DSM 44223</strain>
    </source>
</reference>
<proteinExistence type="inferred from homology"/>
<dbReference type="SUPFAM" id="SSF52096">
    <property type="entry name" value="ClpP/crotonase"/>
    <property type="match status" value="1"/>
</dbReference>
<dbReference type="InterPro" id="IPR001753">
    <property type="entry name" value="Enoyl-CoA_hydra/iso"/>
</dbReference>
<comment type="caution">
    <text evidence="3">The sequence shown here is derived from an EMBL/GenBank/DDBJ whole genome shotgun (WGS) entry which is preliminary data.</text>
</comment>
<dbReference type="Gene3D" id="3.90.226.10">
    <property type="entry name" value="2-enoyl-CoA Hydratase, Chain A, domain 1"/>
    <property type="match status" value="1"/>
</dbReference>
<dbReference type="CDD" id="cd06558">
    <property type="entry name" value="crotonase-like"/>
    <property type="match status" value="1"/>
</dbReference>
<accession>A0A1X0ITT7</accession>
<name>A0A1X0ITT7_MYCRH</name>